<dbReference type="AlphaFoldDB" id="A0AAN8HGQ7"/>
<evidence type="ECO:0000313" key="3">
    <source>
        <dbReference type="Proteomes" id="UP001331515"/>
    </source>
</evidence>
<accession>A0AAN8HGQ7</accession>
<name>A0AAN8HGQ7_CHAGU</name>
<dbReference type="EMBL" id="JAURVH010001527">
    <property type="protein sequence ID" value="KAK5914737.1"/>
    <property type="molecule type" value="Genomic_DNA"/>
</dbReference>
<evidence type="ECO:0000313" key="2">
    <source>
        <dbReference type="EMBL" id="KAK5914737.1"/>
    </source>
</evidence>
<proteinExistence type="predicted"/>
<feature type="region of interest" description="Disordered" evidence="1">
    <location>
        <begin position="97"/>
        <end position="117"/>
    </location>
</feature>
<reference evidence="2 3" key="1">
    <citation type="journal article" date="2023" name="Mol. Biol. Evol.">
        <title>Genomics of Secondarily Temperate Adaptation in the Only Non-Antarctic Icefish.</title>
        <authorList>
            <person name="Rivera-Colon A.G."/>
            <person name="Rayamajhi N."/>
            <person name="Minhas B.F."/>
            <person name="Madrigal G."/>
            <person name="Bilyk K.T."/>
            <person name="Yoon V."/>
            <person name="Hune M."/>
            <person name="Gregory S."/>
            <person name="Cheng C.H.C."/>
            <person name="Catchen J.M."/>
        </authorList>
    </citation>
    <scope>NUCLEOTIDE SEQUENCE [LARGE SCALE GENOMIC DNA]</scope>
    <source>
        <tissue evidence="2">White muscle</tissue>
    </source>
</reference>
<protein>
    <submittedName>
        <fullName evidence="2">Uncharacterized protein</fullName>
    </submittedName>
</protein>
<dbReference type="Gene3D" id="3.60.10.10">
    <property type="entry name" value="Endonuclease/exonuclease/phosphatase"/>
    <property type="match status" value="1"/>
</dbReference>
<organism evidence="2 3">
    <name type="scientific">Champsocephalus gunnari</name>
    <name type="common">Mackerel icefish</name>
    <dbReference type="NCBI Taxonomy" id="52237"/>
    <lineage>
        <taxon>Eukaryota</taxon>
        <taxon>Metazoa</taxon>
        <taxon>Chordata</taxon>
        <taxon>Craniata</taxon>
        <taxon>Vertebrata</taxon>
        <taxon>Euteleostomi</taxon>
        <taxon>Actinopterygii</taxon>
        <taxon>Neopterygii</taxon>
        <taxon>Teleostei</taxon>
        <taxon>Neoteleostei</taxon>
        <taxon>Acanthomorphata</taxon>
        <taxon>Eupercaria</taxon>
        <taxon>Perciformes</taxon>
        <taxon>Notothenioidei</taxon>
        <taxon>Channichthyidae</taxon>
        <taxon>Champsocephalus</taxon>
    </lineage>
</organism>
<gene>
    <name evidence="2" type="ORF">CgunFtcFv8_009152</name>
</gene>
<dbReference type="InterPro" id="IPR036691">
    <property type="entry name" value="Endo/exonu/phosph_ase_sf"/>
</dbReference>
<evidence type="ECO:0000256" key="1">
    <source>
        <dbReference type="SAM" id="MobiDB-lite"/>
    </source>
</evidence>
<sequence length="117" mass="13335">MTVCHNIAIETQTHDRIVVTTEMKKGVVPDTAKVFDFRQYDLGDQAKKVSDHFPVEVELERKVEVEMEVEMEVEVEVERKEMEVERKEMEVEVEWSGRAGGGAVRETSPPSVWGGTI</sequence>
<keyword evidence="3" id="KW-1185">Reference proteome</keyword>
<dbReference type="SUPFAM" id="SSF56219">
    <property type="entry name" value="DNase I-like"/>
    <property type="match status" value="1"/>
</dbReference>
<dbReference type="Proteomes" id="UP001331515">
    <property type="component" value="Unassembled WGS sequence"/>
</dbReference>
<comment type="caution">
    <text evidence="2">The sequence shown here is derived from an EMBL/GenBank/DDBJ whole genome shotgun (WGS) entry which is preliminary data.</text>
</comment>